<sequence>MASLKWSRIISTLPNRGCKKKVTLGEGPQLWPRPGELLLEVYMIMKCWVWQGPCGPYVNACKGLLGASKLEVPHGKVPSSGDKLYPSHKKVPMHGGRARGHWSHDETHATPGNLSMRS</sequence>
<comment type="caution">
    <text evidence="2">The sequence shown here is derived from an EMBL/GenBank/DDBJ whole genome shotgun (WGS) entry which is preliminary data.</text>
</comment>
<evidence type="ECO:0000256" key="1">
    <source>
        <dbReference type="SAM" id="MobiDB-lite"/>
    </source>
</evidence>
<accession>A0AAN9M965</accession>
<keyword evidence="3" id="KW-1185">Reference proteome</keyword>
<dbReference type="Proteomes" id="UP001367508">
    <property type="component" value="Unassembled WGS sequence"/>
</dbReference>
<organism evidence="2 3">
    <name type="scientific">Canavalia gladiata</name>
    <name type="common">Sword bean</name>
    <name type="synonym">Dolichos gladiatus</name>
    <dbReference type="NCBI Taxonomy" id="3824"/>
    <lineage>
        <taxon>Eukaryota</taxon>
        <taxon>Viridiplantae</taxon>
        <taxon>Streptophyta</taxon>
        <taxon>Embryophyta</taxon>
        <taxon>Tracheophyta</taxon>
        <taxon>Spermatophyta</taxon>
        <taxon>Magnoliopsida</taxon>
        <taxon>eudicotyledons</taxon>
        <taxon>Gunneridae</taxon>
        <taxon>Pentapetalae</taxon>
        <taxon>rosids</taxon>
        <taxon>fabids</taxon>
        <taxon>Fabales</taxon>
        <taxon>Fabaceae</taxon>
        <taxon>Papilionoideae</taxon>
        <taxon>50 kb inversion clade</taxon>
        <taxon>NPAAA clade</taxon>
        <taxon>indigoferoid/millettioid clade</taxon>
        <taxon>Phaseoleae</taxon>
        <taxon>Canavalia</taxon>
    </lineage>
</organism>
<dbReference type="EMBL" id="JAYMYQ010000002">
    <property type="protein sequence ID" value="KAK7349781.1"/>
    <property type="molecule type" value="Genomic_DNA"/>
</dbReference>
<name>A0AAN9M965_CANGL</name>
<gene>
    <name evidence="2" type="ORF">VNO77_07443</name>
</gene>
<feature type="compositionally biased region" description="Basic residues" evidence="1">
    <location>
        <begin position="86"/>
        <end position="101"/>
    </location>
</feature>
<protein>
    <submittedName>
        <fullName evidence="2">Uncharacterized protein</fullName>
    </submittedName>
</protein>
<evidence type="ECO:0000313" key="2">
    <source>
        <dbReference type="EMBL" id="KAK7349781.1"/>
    </source>
</evidence>
<proteinExistence type="predicted"/>
<feature type="region of interest" description="Disordered" evidence="1">
    <location>
        <begin position="76"/>
        <end position="118"/>
    </location>
</feature>
<reference evidence="2 3" key="1">
    <citation type="submission" date="2024-01" db="EMBL/GenBank/DDBJ databases">
        <title>The genomes of 5 underutilized Papilionoideae crops provide insights into root nodulation and disease resistanc.</title>
        <authorList>
            <person name="Jiang F."/>
        </authorList>
    </citation>
    <scope>NUCLEOTIDE SEQUENCE [LARGE SCALE GENOMIC DNA]</scope>
    <source>
        <strain evidence="2">LVBAO_FW01</strain>
        <tissue evidence="2">Leaves</tissue>
    </source>
</reference>
<evidence type="ECO:0000313" key="3">
    <source>
        <dbReference type="Proteomes" id="UP001367508"/>
    </source>
</evidence>
<dbReference type="AlphaFoldDB" id="A0AAN9M965"/>